<keyword evidence="1" id="KW-0812">Transmembrane</keyword>
<evidence type="ECO:0000313" key="2">
    <source>
        <dbReference type="EMBL" id="WMN03167.1"/>
    </source>
</evidence>
<evidence type="ECO:0000256" key="1">
    <source>
        <dbReference type="SAM" id="Phobius"/>
    </source>
</evidence>
<keyword evidence="2" id="KW-0614">Plasmid</keyword>
<proteinExistence type="predicted"/>
<geneLocation type="plasmid" evidence="3 4">
    <name>pMGMM8_3</name>
</geneLocation>
<geneLocation type="plasmid" evidence="2 4">
    <name>pMGMM8_1</name>
</geneLocation>
<accession>A0AAX3ZZR6</accession>
<sequence>MSIVDRYWDAESLLGGGLAVVVLSAVNGLPSLVVAALRNAKRNRADVVGAKTPSCQPHS</sequence>
<gene>
    <name evidence="2" type="ORF">QIE55_32720</name>
    <name evidence="3" type="ORF">QIE55_33020</name>
</gene>
<evidence type="ECO:0000313" key="3">
    <source>
        <dbReference type="EMBL" id="WMN03208.1"/>
    </source>
</evidence>
<keyword evidence="1" id="KW-0472">Membrane</keyword>
<dbReference type="Proteomes" id="UP001230933">
    <property type="component" value="Plasmid pMGMM8_3"/>
</dbReference>
<keyword evidence="1" id="KW-1133">Transmembrane helix</keyword>
<organism evidence="2 4">
    <name type="scientific">Rhodococcus erythropolis</name>
    <name type="common">Arthrobacter picolinophilus</name>
    <dbReference type="NCBI Taxonomy" id="1833"/>
    <lineage>
        <taxon>Bacteria</taxon>
        <taxon>Bacillati</taxon>
        <taxon>Actinomycetota</taxon>
        <taxon>Actinomycetes</taxon>
        <taxon>Mycobacteriales</taxon>
        <taxon>Nocardiaceae</taxon>
        <taxon>Rhodococcus</taxon>
        <taxon>Rhodococcus erythropolis group</taxon>
    </lineage>
</organism>
<feature type="transmembrane region" description="Helical" evidence="1">
    <location>
        <begin position="12"/>
        <end position="37"/>
    </location>
</feature>
<name>A0AAX3ZZR6_RHOER</name>
<dbReference type="AlphaFoldDB" id="A0AAX3ZZR6"/>
<dbReference type="RefSeq" id="WP_308372596.1">
    <property type="nucleotide sequence ID" value="NZ_CP133191.1"/>
</dbReference>
<evidence type="ECO:0000313" key="4">
    <source>
        <dbReference type="Proteomes" id="UP001230933"/>
    </source>
</evidence>
<dbReference type="EMBL" id="CP133193">
    <property type="protein sequence ID" value="WMN03208.1"/>
    <property type="molecule type" value="Genomic_DNA"/>
</dbReference>
<protein>
    <submittedName>
        <fullName evidence="2">Uncharacterized protein</fullName>
    </submittedName>
</protein>
<reference evidence="2" key="1">
    <citation type="submission" date="2023-08" db="EMBL/GenBank/DDBJ databases">
        <title>Isolation and Characterization of Rhodococcus erythropolis MGMM8.</title>
        <authorList>
            <person name="Diabankana R.G.C."/>
            <person name="Afordoanyi D.M."/>
            <person name="Validov S.Z."/>
        </authorList>
    </citation>
    <scope>NUCLEOTIDE SEQUENCE</scope>
    <source>
        <strain evidence="2">MGMM8</strain>
        <plasmid evidence="2">pMGMM8_1</plasmid>
        <plasmid evidence="3">pMGMM8_3</plasmid>
    </source>
</reference>
<dbReference type="EMBL" id="CP133191">
    <property type="protein sequence ID" value="WMN03167.1"/>
    <property type="molecule type" value="Genomic_DNA"/>
</dbReference>
<dbReference type="Proteomes" id="UP001230933">
    <property type="component" value="Plasmid pMGMM8_1"/>
</dbReference>